<dbReference type="Proteomes" id="UP000007056">
    <property type="component" value="Chromosome"/>
</dbReference>
<evidence type="ECO:0000259" key="1">
    <source>
        <dbReference type="Pfam" id="PF13761"/>
    </source>
</evidence>
<protein>
    <recommendedName>
        <fullName evidence="1">DUF4166 domain-containing protein</fullName>
    </recommendedName>
</protein>
<gene>
    <name evidence="2" type="ordered locus">A1E_03320</name>
</gene>
<dbReference type="HOGENOM" id="CLU_1414218_0_0_5"/>
<evidence type="ECO:0000313" key="2">
    <source>
        <dbReference type="EMBL" id="ABV73599.1"/>
    </source>
</evidence>
<evidence type="ECO:0000313" key="3">
    <source>
        <dbReference type="Proteomes" id="UP000007056"/>
    </source>
</evidence>
<dbReference type="eggNOG" id="ENOG5032SAP">
    <property type="taxonomic scope" value="Bacteria"/>
</dbReference>
<feature type="domain" description="DUF4166" evidence="1">
    <location>
        <begin position="10"/>
        <end position="187"/>
    </location>
</feature>
<dbReference type="InterPro" id="IPR025311">
    <property type="entry name" value="DUF4166"/>
</dbReference>
<dbReference type="STRING" id="293613.A1E_03320"/>
<accession>A8EZ16</accession>
<name>A8EZ16_RICCK</name>
<dbReference type="AlphaFoldDB" id="A8EZ16"/>
<sequence>MICKNLIEKLPIILQKHYNIKPYSNNKITLEGKMNITISKIFQCFSPFCRAVWDLTSYPDNNLPVAVILTSDKTSPIILMHRIFYYKNRAAYHFYSKMILITDNIILELIRFRIAIKLLYHLENNKIIMDYGRYVLYLGKSLIPIPLHLIIGKFFTYKETENDKIFNMRVKMVHTLFSKIFEYTGKFKIEAL</sequence>
<organism evidence="2 3">
    <name type="scientific">Rickettsia canadensis (strain McKiel)</name>
    <dbReference type="NCBI Taxonomy" id="293613"/>
    <lineage>
        <taxon>Bacteria</taxon>
        <taxon>Pseudomonadati</taxon>
        <taxon>Pseudomonadota</taxon>
        <taxon>Alphaproteobacteria</taxon>
        <taxon>Rickettsiales</taxon>
        <taxon>Rickettsiaceae</taxon>
        <taxon>Rickettsieae</taxon>
        <taxon>Rickettsia</taxon>
        <taxon>belli group</taxon>
    </lineage>
</organism>
<dbReference type="KEGG" id="rcm:A1E_03320"/>
<proteinExistence type="predicted"/>
<dbReference type="EMBL" id="CP000409">
    <property type="protein sequence ID" value="ABV73599.1"/>
    <property type="molecule type" value="Genomic_DNA"/>
</dbReference>
<reference evidence="3" key="1">
    <citation type="submission" date="2007-09" db="EMBL/GenBank/DDBJ databases">
        <title>Complete genome sequence of Rickettsia canadensis.</title>
        <authorList>
            <person name="Madan A."/>
            <person name="Fahey J."/>
            <person name="Helton E."/>
            <person name="Ketteman M."/>
            <person name="Madan A."/>
            <person name="Rodrigues S."/>
            <person name="Sanchez A."/>
            <person name="Whiting M."/>
            <person name="Dasch G."/>
            <person name="Eremeeva M."/>
        </authorList>
    </citation>
    <scope>NUCLEOTIDE SEQUENCE [LARGE SCALE GENOMIC DNA]</scope>
    <source>
        <strain evidence="3">McKiel</strain>
    </source>
</reference>
<dbReference type="Pfam" id="PF13761">
    <property type="entry name" value="DUF4166"/>
    <property type="match status" value="1"/>
</dbReference>
<dbReference type="RefSeq" id="WP_012148794.1">
    <property type="nucleotide sequence ID" value="NC_009879.1"/>
</dbReference>